<dbReference type="Gene3D" id="2.60.40.10">
    <property type="entry name" value="Immunoglobulins"/>
    <property type="match status" value="1"/>
</dbReference>
<feature type="signal peptide" evidence="1">
    <location>
        <begin position="1"/>
        <end position="24"/>
    </location>
</feature>
<name>A0A0A0F4V5_9GAMM</name>
<sequence length="542" mass="58572">MTVSRPHVLILAGYLAACAFPATAAVETFVSGEVYADANGNAARDPGEPGIAGVKLSNGRDIVRTGADGRYSVPVRPGDTVFAIKPATHAFPSGDNGLPRFWSHYFPAGSPALEFGGVPVAAETRFDLGLLPATFPSDTSLEVLLFADPQTSTATDIDYYARDVIASVRDAGHATARLGLTLGDVVNDDLSLYPAINRATASLGVPWLHAPGNHDLDFDAPADDQSLLTFRRHFGPDTLAWEEPSASFVVLDDVVYRPGQSPGYVGGLREDQFAFLQAYLADVPRDRLLVVAAHIPFFDTDPSPGRETFRSADRERLFALLRDFPQVLLLTGHGHVQRQVMHDAASGWHGAAPLHEFNIGAACGAFWSGVKDAAGIPDATMADGTPNGYARLVVQPGGGHALSWHPARLGGDDPASTPTMFLHAPRVLRQGAYPAWGVYANVFMGREDSRVEYRVDDGAWEPMRRVERPDPRLLAENVRDDEAATLRGYDRSPEAVPSTHLWRGALPTDLAIGTHRVEVRFFDPARGEQRAATRYRLEAATP</sequence>
<dbReference type="InterPro" id="IPR004843">
    <property type="entry name" value="Calcineurin-like_PHP"/>
</dbReference>
<evidence type="ECO:0000259" key="3">
    <source>
        <dbReference type="Pfam" id="PF16370"/>
    </source>
</evidence>
<dbReference type="Proteomes" id="UP000029989">
    <property type="component" value="Unassembled WGS sequence"/>
</dbReference>
<reference evidence="4 5" key="1">
    <citation type="journal article" date="2015" name="Stand. Genomic Sci.">
        <title>Genomic information of the arsenic-resistant bacterium Lysobacter arseniciresistens type strain ZS79(T) and comparison of Lysobacter draft genomes.</title>
        <authorList>
            <person name="Liu L."/>
            <person name="Zhang S."/>
            <person name="Luo M."/>
            <person name="Wang G."/>
        </authorList>
    </citation>
    <scope>NUCLEOTIDE SEQUENCE [LARGE SCALE GENOMIC DNA]</scope>
    <source>
        <strain evidence="4 5">ZS79</strain>
    </source>
</reference>
<proteinExistence type="predicted"/>
<comment type="caution">
    <text evidence="4">The sequence shown here is derived from an EMBL/GenBank/DDBJ whole genome shotgun (WGS) entry which is preliminary data.</text>
</comment>
<dbReference type="InterPro" id="IPR032288">
    <property type="entry name" value="Metallophos_C"/>
</dbReference>
<evidence type="ECO:0000313" key="5">
    <source>
        <dbReference type="Proteomes" id="UP000029989"/>
    </source>
</evidence>
<keyword evidence="1" id="KW-0732">Signal</keyword>
<dbReference type="PANTHER" id="PTHR43143">
    <property type="entry name" value="METALLOPHOSPHOESTERASE, CALCINEURIN SUPERFAMILY"/>
    <property type="match status" value="1"/>
</dbReference>
<dbReference type="OrthoDB" id="9784378at2"/>
<dbReference type="EMBL" id="AVPT01000001">
    <property type="protein sequence ID" value="KGM57849.1"/>
    <property type="molecule type" value="Genomic_DNA"/>
</dbReference>
<feature type="domain" description="Calcineurin-like phosphoesterase C-terminal" evidence="3">
    <location>
        <begin position="356"/>
        <end position="524"/>
    </location>
</feature>
<dbReference type="Pfam" id="PF16370">
    <property type="entry name" value="MetallophosC"/>
    <property type="match status" value="1"/>
</dbReference>
<dbReference type="SUPFAM" id="SSF56300">
    <property type="entry name" value="Metallo-dependent phosphatases"/>
    <property type="match status" value="1"/>
</dbReference>
<keyword evidence="5" id="KW-1185">Reference proteome</keyword>
<dbReference type="InterPro" id="IPR029052">
    <property type="entry name" value="Metallo-depent_PP-like"/>
</dbReference>
<evidence type="ECO:0000313" key="4">
    <source>
        <dbReference type="EMBL" id="KGM57849.1"/>
    </source>
</evidence>
<dbReference type="STRING" id="913325.N799_01460"/>
<dbReference type="Gene3D" id="3.60.21.10">
    <property type="match status" value="1"/>
</dbReference>
<organism evidence="4 5">
    <name type="scientific">Lysobacter arseniciresistens ZS79</name>
    <dbReference type="NCBI Taxonomy" id="913325"/>
    <lineage>
        <taxon>Bacteria</taxon>
        <taxon>Pseudomonadati</taxon>
        <taxon>Pseudomonadota</taxon>
        <taxon>Gammaproteobacteria</taxon>
        <taxon>Lysobacterales</taxon>
        <taxon>Lysobacteraceae</taxon>
        <taxon>Novilysobacter</taxon>
    </lineage>
</organism>
<dbReference type="PANTHER" id="PTHR43143:SF6">
    <property type="entry name" value="BLL3016 PROTEIN"/>
    <property type="match status" value="1"/>
</dbReference>
<dbReference type="AlphaFoldDB" id="A0A0A0F4V5"/>
<dbReference type="InterPro" id="IPR013783">
    <property type="entry name" value="Ig-like_fold"/>
</dbReference>
<feature type="chain" id="PRO_5001969483" evidence="1">
    <location>
        <begin position="25"/>
        <end position="542"/>
    </location>
</feature>
<gene>
    <name evidence="4" type="ORF">N799_01460</name>
</gene>
<dbReference type="eggNOG" id="COG1409">
    <property type="taxonomic scope" value="Bacteria"/>
</dbReference>
<dbReference type="GO" id="GO:0016787">
    <property type="term" value="F:hydrolase activity"/>
    <property type="evidence" value="ECO:0007669"/>
    <property type="project" value="InterPro"/>
</dbReference>
<dbReference type="InterPro" id="IPR051918">
    <property type="entry name" value="STPP_CPPED1"/>
</dbReference>
<feature type="domain" description="Calcineurin-like phosphoesterase" evidence="2">
    <location>
        <begin position="181"/>
        <end position="336"/>
    </location>
</feature>
<protein>
    <submittedName>
        <fullName evidence="4">Calcineurin phosphoesterase</fullName>
    </submittedName>
</protein>
<dbReference type="RefSeq" id="WP_036206615.1">
    <property type="nucleotide sequence ID" value="NZ_AVPT01000001.1"/>
</dbReference>
<accession>A0A0A0F4V5</accession>
<dbReference type="Pfam" id="PF00149">
    <property type="entry name" value="Metallophos"/>
    <property type="match status" value="1"/>
</dbReference>
<evidence type="ECO:0000259" key="2">
    <source>
        <dbReference type="Pfam" id="PF00149"/>
    </source>
</evidence>
<evidence type="ECO:0000256" key="1">
    <source>
        <dbReference type="SAM" id="SignalP"/>
    </source>
</evidence>